<dbReference type="Gene3D" id="3.30.70.1320">
    <property type="entry name" value="Multidrug efflux transporter AcrB pore domain like"/>
    <property type="match status" value="1"/>
</dbReference>
<dbReference type="InterPro" id="IPR001036">
    <property type="entry name" value="Acrflvin-R"/>
</dbReference>
<feature type="transmembrane region" description="Helical" evidence="1">
    <location>
        <begin position="459"/>
        <end position="481"/>
    </location>
</feature>
<organism evidence="2 3">
    <name type="scientific">Burkholderia ubonensis subsp. mesacidophila</name>
    <dbReference type="NCBI Taxonomy" id="265293"/>
    <lineage>
        <taxon>Bacteria</taxon>
        <taxon>Pseudomonadati</taxon>
        <taxon>Pseudomonadota</taxon>
        <taxon>Betaproteobacteria</taxon>
        <taxon>Burkholderiales</taxon>
        <taxon>Burkholderiaceae</taxon>
        <taxon>Burkholderia</taxon>
        <taxon>Burkholderia cepacia complex</taxon>
    </lineage>
</organism>
<keyword evidence="1" id="KW-0472">Membrane</keyword>
<feature type="transmembrane region" description="Helical" evidence="1">
    <location>
        <begin position="360"/>
        <end position="381"/>
    </location>
</feature>
<dbReference type="PANTHER" id="PTHR32063">
    <property type="match status" value="1"/>
</dbReference>
<evidence type="ECO:0000313" key="3">
    <source>
        <dbReference type="Proteomes" id="UP000217994"/>
    </source>
</evidence>
<comment type="caution">
    <text evidence="2">The sequence shown here is derived from an EMBL/GenBank/DDBJ whole genome shotgun (WGS) entry which is preliminary data.</text>
</comment>
<dbReference type="PRINTS" id="PR00702">
    <property type="entry name" value="ACRIFLAVINRP"/>
</dbReference>
<feature type="transmembrane region" description="Helical" evidence="1">
    <location>
        <begin position="949"/>
        <end position="968"/>
    </location>
</feature>
<feature type="transmembrane region" description="Helical" evidence="1">
    <location>
        <begin position="905"/>
        <end position="928"/>
    </location>
</feature>
<accession>A0A2A4FAG5</accession>
<dbReference type="AlphaFoldDB" id="A0A2A4FAG5"/>
<dbReference type="SUPFAM" id="SSF82714">
    <property type="entry name" value="Multidrug efflux transporter AcrB TolC docking domain, DN and DC subdomains"/>
    <property type="match status" value="2"/>
</dbReference>
<dbReference type="EMBL" id="MTZU01000056">
    <property type="protein sequence ID" value="PCE30793.1"/>
    <property type="molecule type" value="Genomic_DNA"/>
</dbReference>
<dbReference type="InterPro" id="IPR027463">
    <property type="entry name" value="AcrB_DN_DC_subdom"/>
</dbReference>
<sequence>MSMKLSSWAIRRPIPTIVLFIVLAVAGWGAFLQLPINANPRVEFPIVTVAIAQTGTAPADLEHAVTQPVERAVSGLAGVRHITSTVGDGMSVTTVEFQLGVDPQRAVSDVREAVTQNRANLPQSIEEPIVSRVDVEGGAMLNYALKADGRSLVDQSWFVDETLSRELLAVPGVQRVQRLGGVNREIRVTLLPAQLEARGVTADQVNAQLVRTSVDVAGGRAVLAGSEQSIRTLGGAASVDALAATPIALADGRWARLSDLATVSDGASDERARARFDGNEVVGFAVFRAKGSSDTTVAAGVQAALERVQRAHPGIEIREVTSMVDYTLASYNATMATLIEGAVLTVLVVFFFLRSWRATLVAAVALPLSILPTFAVMSWFGYTLNSITLLALTLVIGILVDDAIVEIENIERHLDMGKRPYRAAIDAADAIGFAVVAITATIVAVFLPVSFIGGIVGRYFTPFGITVSVAVLASLLVARLVTPLMAAYVMQPKPAGTHARATGGARGRVLGRYLKLLDWALRHRRTCVFAGAAFLAGSLAIAPLLPSGFLPVNDTSVSRIEVTLPPGTPLAKTDAVLQRIAAEAKRRPEVMATFTTAGGENAAGTVDVSTGSVTLKLVPPGKRKLGLKTFEASLRPALDRIADIRYAFRADGASRDVSIILVGDDPAQLQDTASALQRQMQGVPGIANIQVSEPLPRPEIHVRPRFDEAARAGATTQAIGTVARIATVGDINANSARFNLRDRQVPIRVALPEAERGDLNTLRQLRIATESGASVPLQSVADVDFGNGPSQIERFDRLRRVSVDADLLDGATLGPVLDAVGALPSMQALPDGVRRAEYGDAEYMSEMFVKFGTAMTLGILMVLAVLTLLFRDFLQPLTILTALPLSVGGALGALLLYGAALDLPVVIGMLMLMGIVTKNSILMVEFAIEKRREGMPRHEALLHAGAERARPIIMTTIAMVAGMVPSVISTGADAGFRAPMAVAVIGGLITSTLLSLVFVPVAYTCMDDLKTRLAARLVRLTSVTEQDRVEAERQERSV</sequence>
<dbReference type="RefSeq" id="WP_084910160.1">
    <property type="nucleotide sequence ID" value="NZ_CP020739.1"/>
</dbReference>
<dbReference type="Gene3D" id="3.30.70.1440">
    <property type="entry name" value="Multidrug efflux transporter AcrB pore domain"/>
    <property type="match status" value="1"/>
</dbReference>
<dbReference type="PANTHER" id="PTHR32063:SF77">
    <property type="entry name" value="ACR FAMILY TRANSPORT PROTEIN"/>
    <property type="match status" value="1"/>
</dbReference>
<protein>
    <submittedName>
        <fullName evidence="2">ABC transporter permease</fullName>
    </submittedName>
</protein>
<feature type="transmembrane region" description="Helical" evidence="1">
    <location>
        <begin position="980"/>
        <end position="1003"/>
    </location>
</feature>
<dbReference type="Gene3D" id="3.30.70.1430">
    <property type="entry name" value="Multidrug efflux transporter AcrB pore domain"/>
    <property type="match status" value="2"/>
</dbReference>
<feature type="transmembrane region" description="Helical" evidence="1">
    <location>
        <begin position="877"/>
        <end position="899"/>
    </location>
</feature>
<dbReference type="Gene3D" id="3.30.2090.10">
    <property type="entry name" value="Multidrug efflux transporter AcrB TolC docking domain, DN and DC subdomains"/>
    <property type="match status" value="2"/>
</dbReference>
<dbReference type="GO" id="GO:0042910">
    <property type="term" value="F:xenobiotic transmembrane transporter activity"/>
    <property type="evidence" value="ECO:0007669"/>
    <property type="project" value="TreeGrafter"/>
</dbReference>
<keyword evidence="1" id="KW-0812">Transmembrane</keyword>
<evidence type="ECO:0000313" key="2">
    <source>
        <dbReference type="EMBL" id="PCE30793.1"/>
    </source>
</evidence>
<gene>
    <name evidence="2" type="ORF">BZL54_19335</name>
</gene>
<dbReference type="GO" id="GO:0005886">
    <property type="term" value="C:plasma membrane"/>
    <property type="evidence" value="ECO:0007669"/>
    <property type="project" value="TreeGrafter"/>
</dbReference>
<keyword evidence="1" id="KW-1133">Transmembrane helix</keyword>
<reference evidence="2 3" key="1">
    <citation type="submission" date="2017-01" db="EMBL/GenBank/DDBJ databases">
        <title>Whole-Genome Shotgun Sequencing of Two beta-Proteobacterial Species in Search of the Bulgecin Biosynthetic Cluster.</title>
        <authorList>
            <person name="Horsman M.E."/>
            <person name="Marous D.R."/>
            <person name="Li R."/>
            <person name="Oliver R.A."/>
            <person name="Byun B."/>
            <person name="Emrich S.J."/>
            <person name="Boggess B."/>
            <person name="Townsend C.A."/>
            <person name="Mobashery S."/>
        </authorList>
    </citation>
    <scope>NUCLEOTIDE SEQUENCE [LARGE SCALE GENOMIC DNA]</scope>
    <source>
        <strain evidence="2 3">ATCC 31433</strain>
    </source>
</reference>
<name>A0A2A4FAG5_9BURK</name>
<feature type="transmembrane region" description="Helical" evidence="1">
    <location>
        <begin position="851"/>
        <end position="870"/>
    </location>
</feature>
<dbReference type="SUPFAM" id="SSF82693">
    <property type="entry name" value="Multidrug efflux transporter AcrB pore domain, PN1, PN2, PC1 and PC2 subdomains"/>
    <property type="match status" value="3"/>
</dbReference>
<dbReference type="Pfam" id="PF00873">
    <property type="entry name" value="ACR_tran"/>
    <property type="match status" value="1"/>
</dbReference>
<dbReference type="GeneID" id="69006835"/>
<dbReference type="Proteomes" id="UP000217994">
    <property type="component" value="Unassembled WGS sequence"/>
</dbReference>
<dbReference type="Gene3D" id="1.20.1640.10">
    <property type="entry name" value="Multidrug efflux transporter AcrB transmembrane domain"/>
    <property type="match status" value="2"/>
</dbReference>
<feature type="transmembrane region" description="Helical" evidence="1">
    <location>
        <begin position="331"/>
        <end position="353"/>
    </location>
</feature>
<feature type="transmembrane region" description="Helical" evidence="1">
    <location>
        <begin position="526"/>
        <end position="545"/>
    </location>
</feature>
<feature type="transmembrane region" description="Helical" evidence="1">
    <location>
        <begin position="387"/>
        <end position="407"/>
    </location>
</feature>
<evidence type="ECO:0000256" key="1">
    <source>
        <dbReference type="SAM" id="Phobius"/>
    </source>
</evidence>
<dbReference type="SUPFAM" id="SSF82866">
    <property type="entry name" value="Multidrug efflux transporter AcrB transmembrane domain"/>
    <property type="match status" value="2"/>
</dbReference>
<proteinExistence type="predicted"/>
<feature type="transmembrane region" description="Helical" evidence="1">
    <location>
        <begin position="428"/>
        <end position="453"/>
    </location>
</feature>